<sequence length="138" mass="16066">MTVSGERERGRKEREERGESERDRKGRGEENRRENISEFLSTDSLECGKVARFFSSPSPPPPPLPSTHSTSPPHPYYIFLVSVLFNLKVSLTVSHFSFCDVIFLLFFPFSKTKLYASFPKHLNCETFFFYLFDDVIHF</sequence>
<name>A0A8D8VYV7_9HEMI</name>
<evidence type="ECO:0000313" key="2">
    <source>
        <dbReference type="EMBL" id="CAG6640817.1"/>
    </source>
</evidence>
<evidence type="ECO:0000256" key="1">
    <source>
        <dbReference type="SAM" id="MobiDB-lite"/>
    </source>
</evidence>
<dbReference type="EMBL" id="HBUF01114159">
    <property type="protein sequence ID" value="CAG6640817.1"/>
    <property type="molecule type" value="Transcribed_RNA"/>
</dbReference>
<protein>
    <submittedName>
        <fullName evidence="2">Uncharacterized protein</fullName>
    </submittedName>
</protein>
<proteinExistence type="predicted"/>
<feature type="region of interest" description="Disordered" evidence="1">
    <location>
        <begin position="1"/>
        <end position="35"/>
    </location>
</feature>
<dbReference type="AlphaFoldDB" id="A0A8D8VYV7"/>
<organism evidence="2">
    <name type="scientific">Cacopsylla melanoneura</name>
    <dbReference type="NCBI Taxonomy" id="428564"/>
    <lineage>
        <taxon>Eukaryota</taxon>
        <taxon>Metazoa</taxon>
        <taxon>Ecdysozoa</taxon>
        <taxon>Arthropoda</taxon>
        <taxon>Hexapoda</taxon>
        <taxon>Insecta</taxon>
        <taxon>Pterygota</taxon>
        <taxon>Neoptera</taxon>
        <taxon>Paraneoptera</taxon>
        <taxon>Hemiptera</taxon>
        <taxon>Sternorrhyncha</taxon>
        <taxon>Psylloidea</taxon>
        <taxon>Psyllidae</taxon>
        <taxon>Psyllinae</taxon>
        <taxon>Cacopsylla</taxon>
    </lineage>
</organism>
<reference evidence="2" key="1">
    <citation type="submission" date="2021-05" db="EMBL/GenBank/DDBJ databases">
        <authorList>
            <person name="Alioto T."/>
            <person name="Alioto T."/>
            <person name="Gomez Garrido J."/>
        </authorList>
    </citation>
    <scope>NUCLEOTIDE SEQUENCE</scope>
</reference>
<dbReference type="EMBL" id="HBUF01114160">
    <property type="protein sequence ID" value="CAG6640818.1"/>
    <property type="molecule type" value="Transcribed_RNA"/>
</dbReference>
<accession>A0A8D8VYV7</accession>